<dbReference type="InterPro" id="IPR032675">
    <property type="entry name" value="LRR_dom_sf"/>
</dbReference>
<keyword evidence="2" id="KW-0677">Repeat</keyword>
<dbReference type="Pfam" id="PF00560">
    <property type="entry name" value="LRR_1"/>
    <property type="match status" value="1"/>
</dbReference>
<dbReference type="PANTHER" id="PTHR48054">
    <property type="entry name" value="RECEPTOR KINASE-LIKE PROTEIN XA21"/>
    <property type="match status" value="1"/>
</dbReference>
<reference evidence="3 4" key="1">
    <citation type="journal article" date="2019" name="Plant Biotechnol. J.">
        <title>The red bayberry genome and genetic basis of sex determination.</title>
        <authorList>
            <person name="Jia H.M."/>
            <person name="Jia H.J."/>
            <person name="Cai Q.L."/>
            <person name="Wang Y."/>
            <person name="Zhao H.B."/>
            <person name="Yang W.F."/>
            <person name="Wang G.Y."/>
            <person name="Li Y.H."/>
            <person name="Zhan D.L."/>
            <person name="Shen Y.T."/>
            <person name="Niu Q.F."/>
            <person name="Chang L."/>
            <person name="Qiu J."/>
            <person name="Zhao L."/>
            <person name="Xie H.B."/>
            <person name="Fu W.Y."/>
            <person name="Jin J."/>
            <person name="Li X.W."/>
            <person name="Jiao Y."/>
            <person name="Zhou C.C."/>
            <person name="Tu T."/>
            <person name="Chai C.Y."/>
            <person name="Gao J.L."/>
            <person name="Fan L.J."/>
            <person name="van de Weg E."/>
            <person name="Wang J.Y."/>
            <person name="Gao Z.S."/>
        </authorList>
    </citation>
    <scope>NUCLEOTIDE SEQUENCE [LARGE SCALE GENOMIC DNA]</scope>
    <source>
        <tissue evidence="3">Leaves</tissue>
    </source>
</reference>
<dbReference type="EMBL" id="RXIC02000020">
    <property type="protein sequence ID" value="KAB1221372.1"/>
    <property type="molecule type" value="Genomic_DNA"/>
</dbReference>
<dbReference type="InterPro" id="IPR001611">
    <property type="entry name" value="Leu-rich_rpt"/>
</dbReference>
<dbReference type="PANTHER" id="PTHR48054:SF14">
    <property type="entry name" value="MDIS1-INTERACTING RECEPTOR LIKE KINASE 2-LIKE"/>
    <property type="match status" value="1"/>
</dbReference>
<dbReference type="InterPro" id="IPR052592">
    <property type="entry name" value="LRR-RLK"/>
</dbReference>
<gene>
    <name evidence="3" type="ORF">CJ030_MR2G004072</name>
</gene>
<protein>
    <submittedName>
        <fullName evidence="3">Uncharacterized protein</fullName>
    </submittedName>
</protein>
<sequence>MLSVLDLSFNNFNSSISHWLSNVSEFWILNLAGNSLRGAIPEAFADLDSLQELDLSSNSLIEGPLPVGLGHLSQLRKLDLSDNNINGKIPSSFAKLCNLQTFVLLSNIISGEINEFVDGLSRCSNNVLESLDLRVTTCLEANCPIQ</sequence>
<evidence type="ECO:0000256" key="1">
    <source>
        <dbReference type="ARBA" id="ARBA00022614"/>
    </source>
</evidence>
<evidence type="ECO:0000256" key="2">
    <source>
        <dbReference type="ARBA" id="ARBA00022737"/>
    </source>
</evidence>
<dbReference type="PRINTS" id="PR00019">
    <property type="entry name" value="LEURICHRPT"/>
</dbReference>
<dbReference type="Pfam" id="PF13855">
    <property type="entry name" value="LRR_8"/>
    <property type="match status" value="1"/>
</dbReference>
<name>A0A6A1W812_9ROSI</name>
<organism evidence="3 4">
    <name type="scientific">Morella rubra</name>
    <name type="common">Chinese bayberry</name>
    <dbReference type="NCBI Taxonomy" id="262757"/>
    <lineage>
        <taxon>Eukaryota</taxon>
        <taxon>Viridiplantae</taxon>
        <taxon>Streptophyta</taxon>
        <taxon>Embryophyta</taxon>
        <taxon>Tracheophyta</taxon>
        <taxon>Spermatophyta</taxon>
        <taxon>Magnoliopsida</taxon>
        <taxon>eudicotyledons</taxon>
        <taxon>Gunneridae</taxon>
        <taxon>Pentapetalae</taxon>
        <taxon>rosids</taxon>
        <taxon>fabids</taxon>
        <taxon>Fagales</taxon>
        <taxon>Myricaceae</taxon>
        <taxon>Morella</taxon>
    </lineage>
</organism>
<dbReference type="Proteomes" id="UP000516437">
    <property type="component" value="Chromosome 2"/>
</dbReference>
<keyword evidence="4" id="KW-1185">Reference proteome</keyword>
<evidence type="ECO:0000313" key="3">
    <source>
        <dbReference type="EMBL" id="KAB1221372.1"/>
    </source>
</evidence>
<proteinExistence type="predicted"/>
<dbReference type="SUPFAM" id="SSF52058">
    <property type="entry name" value="L domain-like"/>
    <property type="match status" value="1"/>
</dbReference>
<dbReference type="FunFam" id="3.80.10.10:FF:000383">
    <property type="entry name" value="Leucine-rich repeat receptor protein kinase EMS1"/>
    <property type="match status" value="1"/>
</dbReference>
<dbReference type="Gene3D" id="3.80.10.10">
    <property type="entry name" value="Ribonuclease Inhibitor"/>
    <property type="match status" value="2"/>
</dbReference>
<evidence type="ECO:0000313" key="4">
    <source>
        <dbReference type="Proteomes" id="UP000516437"/>
    </source>
</evidence>
<comment type="caution">
    <text evidence="3">The sequence shown here is derived from an EMBL/GenBank/DDBJ whole genome shotgun (WGS) entry which is preliminary data.</text>
</comment>
<dbReference type="AlphaFoldDB" id="A0A6A1W812"/>
<keyword evidence="1" id="KW-0433">Leucine-rich repeat</keyword>
<accession>A0A6A1W812</accession>
<dbReference type="OrthoDB" id="1600340at2759"/>